<dbReference type="EMBL" id="LNYR01000034">
    <property type="protein sequence ID" value="KTD46438.1"/>
    <property type="molecule type" value="Genomic_DNA"/>
</dbReference>
<dbReference type="EMBL" id="UGOW01000001">
    <property type="protein sequence ID" value="STY18781.1"/>
    <property type="molecule type" value="Genomic_DNA"/>
</dbReference>
<evidence type="ECO:0000313" key="3">
    <source>
        <dbReference type="Proteomes" id="UP000054639"/>
    </source>
</evidence>
<evidence type="ECO:0000313" key="4">
    <source>
        <dbReference type="Proteomes" id="UP000254230"/>
    </source>
</evidence>
<dbReference type="OrthoDB" id="5651047at2"/>
<dbReference type="AlphaFoldDB" id="A0A378KYU0"/>
<dbReference type="Proteomes" id="UP000054639">
    <property type="component" value="Unassembled WGS sequence"/>
</dbReference>
<dbReference type="RefSeq" id="WP_133141030.1">
    <property type="nucleotide sequence ID" value="NZ_CAAAIL010000001.1"/>
</dbReference>
<keyword evidence="3" id="KW-1185">Reference proteome</keyword>
<proteinExistence type="predicted"/>
<protein>
    <submittedName>
        <fullName evidence="2">Uncharacterized protein</fullName>
    </submittedName>
</protein>
<sequence>MHITYHSTDYNSYYIGIQTMWNQTTFYYPTVCISTDEINFHLYPAVTDYDTIDSLLKLGLFKPKTPEQSNALFKHNLKHYSHSKQAKHLIETDPNLVPRLEQMATEIAYMSDNGIAFK</sequence>
<gene>
    <name evidence="1" type="ORF">Lqua_2541</name>
    <name evidence="2" type="ORF">NCTC12376_02605</name>
</gene>
<accession>A0A378KYU0</accession>
<name>A0A378KYU0_9GAMM</name>
<evidence type="ECO:0000313" key="2">
    <source>
        <dbReference type="EMBL" id="STY18781.1"/>
    </source>
</evidence>
<evidence type="ECO:0000313" key="1">
    <source>
        <dbReference type="EMBL" id="KTD46438.1"/>
    </source>
</evidence>
<reference evidence="1 3" key="1">
    <citation type="submission" date="2015-11" db="EMBL/GenBank/DDBJ databases">
        <title>Genomic analysis of 38 Legionella species identifies large and diverse effector repertoires.</title>
        <authorList>
            <person name="Burstein D."/>
            <person name="Amaro F."/>
            <person name="Zusman T."/>
            <person name="Lifshitz Z."/>
            <person name="Cohen O."/>
            <person name="Gilbert J.A."/>
            <person name="Pupko T."/>
            <person name="Shuman H.A."/>
            <person name="Segal G."/>
        </authorList>
    </citation>
    <scope>NUCLEOTIDE SEQUENCE [LARGE SCALE GENOMIC DNA]</scope>
    <source>
        <strain evidence="1 3">ATCC 49507</strain>
    </source>
</reference>
<reference evidence="2 4" key="2">
    <citation type="submission" date="2018-06" db="EMBL/GenBank/DDBJ databases">
        <authorList>
            <consortium name="Pathogen Informatics"/>
            <person name="Doyle S."/>
        </authorList>
    </citation>
    <scope>NUCLEOTIDE SEQUENCE [LARGE SCALE GENOMIC DNA]</scope>
    <source>
        <strain evidence="2 4">NCTC12376</strain>
    </source>
</reference>
<dbReference type="Proteomes" id="UP000254230">
    <property type="component" value="Unassembled WGS sequence"/>
</dbReference>
<organism evidence="2 4">
    <name type="scientific">Legionella quateirensis</name>
    <dbReference type="NCBI Taxonomy" id="45072"/>
    <lineage>
        <taxon>Bacteria</taxon>
        <taxon>Pseudomonadati</taxon>
        <taxon>Pseudomonadota</taxon>
        <taxon>Gammaproteobacteria</taxon>
        <taxon>Legionellales</taxon>
        <taxon>Legionellaceae</taxon>
        <taxon>Legionella</taxon>
    </lineage>
</organism>